<feature type="domain" description="Cell envelope-related transcriptional attenuator" evidence="3">
    <location>
        <begin position="90"/>
        <end position="236"/>
    </location>
</feature>
<keyword evidence="5" id="KW-1185">Reference proteome</keyword>
<dbReference type="Pfam" id="PF03816">
    <property type="entry name" value="LytR_cpsA_psr"/>
    <property type="match status" value="1"/>
</dbReference>
<dbReference type="PANTHER" id="PTHR33392:SF6">
    <property type="entry name" value="POLYISOPRENYL-TEICHOIC ACID--PEPTIDOGLYCAN TEICHOIC ACID TRANSFERASE TAGU"/>
    <property type="match status" value="1"/>
</dbReference>
<keyword evidence="4" id="KW-0808">Transferase</keyword>
<keyword evidence="2" id="KW-0812">Transmembrane</keyword>
<keyword evidence="2" id="KW-0472">Membrane</keyword>
<organism evidence="4 5">
    <name type="scientific">Periweissella fabaria</name>
    <dbReference type="NCBI Taxonomy" id="546157"/>
    <lineage>
        <taxon>Bacteria</taxon>
        <taxon>Bacillati</taxon>
        <taxon>Bacillota</taxon>
        <taxon>Bacilli</taxon>
        <taxon>Lactobacillales</taxon>
        <taxon>Lactobacillaceae</taxon>
        <taxon>Periweissella</taxon>
    </lineage>
</organism>
<evidence type="ECO:0000256" key="2">
    <source>
        <dbReference type="SAM" id="Phobius"/>
    </source>
</evidence>
<dbReference type="RefSeq" id="WP_230096545.1">
    <property type="nucleotide sequence ID" value="NZ_CAKKNS010000002.1"/>
</dbReference>
<comment type="similarity">
    <text evidence="1">Belongs to the LytR/CpsA/Psr (LCP) family.</text>
</comment>
<dbReference type="GO" id="GO:0016740">
    <property type="term" value="F:transferase activity"/>
    <property type="evidence" value="ECO:0007669"/>
    <property type="project" value="UniProtKB-KW"/>
</dbReference>
<accession>A0ABN8BFJ3</accession>
<dbReference type="EMBL" id="CAKKNS010000002">
    <property type="protein sequence ID" value="CAH0416485.1"/>
    <property type="molecule type" value="Genomic_DNA"/>
</dbReference>
<dbReference type="Gene3D" id="3.40.630.190">
    <property type="entry name" value="LCP protein"/>
    <property type="match status" value="1"/>
</dbReference>
<reference evidence="4 5" key="1">
    <citation type="submission" date="2021-11" db="EMBL/GenBank/DDBJ databases">
        <authorList>
            <person name="Depoorter E."/>
        </authorList>
    </citation>
    <scope>NUCLEOTIDE SEQUENCE [LARGE SCALE GENOMIC DNA]</scope>
    <source>
        <strain evidence="4 5">LMG 24289</strain>
    </source>
</reference>
<dbReference type="Proteomes" id="UP000789707">
    <property type="component" value="Unassembled WGS sequence"/>
</dbReference>
<evidence type="ECO:0000313" key="4">
    <source>
        <dbReference type="EMBL" id="CAH0416485.1"/>
    </source>
</evidence>
<proteinExistence type="inferred from homology"/>
<dbReference type="NCBIfam" id="TIGR00350">
    <property type="entry name" value="lytR_cpsA_psr"/>
    <property type="match status" value="1"/>
</dbReference>
<evidence type="ECO:0000313" key="5">
    <source>
        <dbReference type="Proteomes" id="UP000789707"/>
    </source>
</evidence>
<evidence type="ECO:0000259" key="3">
    <source>
        <dbReference type="Pfam" id="PF03816"/>
    </source>
</evidence>
<sequence length="315" mass="35062">MRNSRKNHKHHTKHKALKIIAILMVLVVVAAGSVFAIYYHNARSLFETSYAPSHGKKLRNSDSLVDNKKPISILLLGTDTGALGRDYKGRTDSMMVLTLNPIKQLTTITSIARDTRTDIAGYPEFSPSKINAAYAYGSAGTAMTTVQNLIGNPIDFYVLINMGGLEKVINEVGGVDVMSPLTFNFAGYSFIKGQTYHMDGNKALEFSRMRHEDPQGDYGRQNRQRLVLMALIDELKKPSNLADTKLLSMFTKNVRTDLQFNQLQDLIINYRDASKTVTQDHMQGNGQMINGQSFEVVPTAEKNRVSAEIAKALEQ</sequence>
<keyword evidence="2" id="KW-1133">Transmembrane helix</keyword>
<protein>
    <submittedName>
        <fullName evidence="4">Polyisoprenyl-teichoic acid--peptidoglycan teichoic acid transferase TagU</fullName>
        <ecNumber evidence="4">2.7.8.-</ecNumber>
    </submittedName>
</protein>
<dbReference type="EC" id="2.7.8.-" evidence="4"/>
<dbReference type="PANTHER" id="PTHR33392">
    <property type="entry name" value="POLYISOPRENYL-TEICHOIC ACID--PEPTIDOGLYCAN TEICHOIC ACID TRANSFERASE TAGU"/>
    <property type="match status" value="1"/>
</dbReference>
<gene>
    <name evidence="4" type="primary">tagU_1</name>
    <name evidence="4" type="ORF">WFA24289_00789</name>
</gene>
<dbReference type="InterPro" id="IPR004474">
    <property type="entry name" value="LytR_CpsA_psr"/>
</dbReference>
<dbReference type="InterPro" id="IPR050922">
    <property type="entry name" value="LytR/CpsA/Psr_CW_biosynth"/>
</dbReference>
<feature type="transmembrane region" description="Helical" evidence="2">
    <location>
        <begin position="20"/>
        <end position="39"/>
    </location>
</feature>
<comment type="caution">
    <text evidence="4">The sequence shown here is derived from an EMBL/GenBank/DDBJ whole genome shotgun (WGS) entry which is preliminary data.</text>
</comment>
<name>A0ABN8BFJ3_9LACO</name>
<evidence type="ECO:0000256" key="1">
    <source>
        <dbReference type="ARBA" id="ARBA00006068"/>
    </source>
</evidence>